<keyword evidence="3" id="KW-1133">Transmembrane helix</keyword>
<organism evidence="4 5">
    <name type="scientific">Candidatus Abyssobacteria bacterium SURF_17</name>
    <dbReference type="NCBI Taxonomy" id="2093361"/>
    <lineage>
        <taxon>Bacteria</taxon>
        <taxon>Pseudomonadati</taxon>
        <taxon>Candidatus Hydrogenedentota</taxon>
        <taxon>Candidatus Abyssobacteria</taxon>
    </lineage>
</organism>
<dbReference type="CDD" id="cd05819">
    <property type="entry name" value="NHL"/>
    <property type="match status" value="1"/>
</dbReference>
<evidence type="ECO:0000313" key="5">
    <source>
        <dbReference type="Proteomes" id="UP000285961"/>
    </source>
</evidence>
<name>A0A419F282_9BACT</name>
<dbReference type="Gene3D" id="2.120.10.30">
    <property type="entry name" value="TolB, C-terminal domain"/>
    <property type="match status" value="2"/>
</dbReference>
<evidence type="ECO:0000256" key="2">
    <source>
        <dbReference type="PROSITE-ProRule" id="PRU00504"/>
    </source>
</evidence>
<gene>
    <name evidence="4" type="ORF">C4532_06035</name>
</gene>
<dbReference type="InterPro" id="IPR050952">
    <property type="entry name" value="TRIM-NHL_E3_ligases"/>
</dbReference>
<dbReference type="PROSITE" id="PS51125">
    <property type="entry name" value="NHL"/>
    <property type="match status" value="2"/>
</dbReference>
<sequence>MWYYRGNNTQFVVLKPLAHEERRLRQSVKTHIAVIAFPLLALAFMATQAFAALKIEATYLYDLQGPTKDSQLQNQRNLYCDLERAEVYVVDTGNHCIRVFGKEGMQLFQFGHNGDLAVPLDVVINSQGDIYVLQSGPEGKGVIDVFDFRGKYLNRLELKDLPEGEDCRPNDIAIDSQDNVYVSDQRNGCIVSFDRDGHYRFSVLPPISEKEREEVVFGSLMIDDGGNVYLPVGTLGIVFVFDGAGQFVRNFGIKGGGPGKLAFPIDVAVDKHGHCLVLDHARHCISVYDKDGRYMTEFGGMGTGPGWFFYPSGLEIDKYGRIYVSQTFGNRVQVLKLKEAYE</sequence>
<dbReference type="Proteomes" id="UP000285961">
    <property type="component" value="Unassembled WGS sequence"/>
</dbReference>
<comment type="caution">
    <text evidence="4">The sequence shown here is derived from an EMBL/GenBank/DDBJ whole genome shotgun (WGS) entry which is preliminary data.</text>
</comment>
<evidence type="ECO:0000256" key="1">
    <source>
        <dbReference type="ARBA" id="ARBA00022737"/>
    </source>
</evidence>
<evidence type="ECO:0000313" key="4">
    <source>
        <dbReference type="EMBL" id="RJP72413.1"/>
    </source>
</evidence>
<reference evidence="4 5" key="1">
    <citation type="journal article" date="2017" name="ISME J.">
        <title>Energy and carbon metabolisms in a deep terrestrial subsurface fluid microbial community.</title>
        <authorList>
            <person name="Momper L."/>
            <person name="Jungbluth S.P."/>
            <person name="Lee M.D."/>
            <person name="Amend J.P."/>
        </authorList>
    </citation>
    <scope>NUCLEOTIDE SEQUENCE [LARGE SCALE GENOMIC DNA]</scope>
    <source>
        <strain evidence="4">SURF_17</strain>
    </source>
</reference>
<keyword evidence="3" id="KW-0812">Transmembrane</keyword>
<keyword evidence="3" id="KW-0472">Membrane</keyword>
<dbReference type="GO" id="GO:0008270">
    <property type="term" value="F:zinc ion binding"/>
    <property type="evidence" value="ECO:0007669"/>
    <property type="project" value="UniProtKB-KW"/>
</dbReference>
<protein>
    <submittedName>
        <fullName evidence="4">6-bladed beta-propeller</fullName>
    </submittedName>
</protein>
<keyword evidence="1" id="KW-0677">Repeat</keyword>
<proteinExistence type="predicted"/>
<dbReference type="InterPro" id="IPR001258">
    <property type="entry name" value="NHL_repeat"/>
</dbReference>
<dbReference type="PANTHER" id="PTHR24104">
    <property type="entry name" value="E3 UBIQUITIN-PROTEIN LIGASE NHLRC1-RELATED"/>
    <property type="match status" value="1"/>
</dbReference>
<dbReference type="InterPro" id="IPR011042">
    <property type="entry name" value="6-blade_b-propeller_TolB-like"/>
</dbReference>
<dbReference type="SUPFAM" id="SSF63829">
    <property type="entry name" value="Calcium-dependent phosphotriesterase"/>
    <property type="match status" value="1"/>
</dbReference>
<dbReference type="Pfam" id="PF17170">
    <property type="entry name" value="DUF5128"/>
    <property type="match status" value="1"/>
</dbReference>
<dbReference type="EMBL" id="QZKI01000045">
    <property type="protein sequence ID" value="RJP72413.1"/>
    <property type="molecule type" value="Genomic_DNA"/>
</dbReference>
<feature type="transmembrane region" description="Helical" evidence="3">
    <location>
        <begin position="32"/>
        <end position="53"/>
    </location>
</feature>
<accession>A0A419F282</accession>
<dbReference type="Pfam" id="PF01436">
    <property type="entry name" value="NHL"/>
    <property type="match status" value="1"/>
</dbReference>
<feature type="repeat" description="NHL" evidence="2">
    <location>
        <begin position="248"/>
        <end position="291"/>
    </location>
</feature>
<dbReference type="PANTHER" id="PTHR24104:SF25">
    <property type="entry name" value="PROTEIN LIN-41"/>
    <property type="match status" value="1"/>
</dbReference>
<evidence type="ECO:0000256" key="3">
    <source>
        <dbReference type="SAM" id="Phobius"/>
    </source>
</evidence>
<feature type="repeat" description="NHL" evidence="2">
    <location>
        <begin position="167"/>
        <end position="196"/>
    </location>
</feature>
<dbReference type="AlphaFoldDB" id="A0A419F282"/>